<dbReference type="CDD" id="cd00821">
    <property type="entry name" value="PH"/>
    <property type="match status" value="1"/>
</dbReference>
<keyword evidence="3" id="KW-0597">Phosphoprotein</keyword>
<dbReference type="Gene3D" id="2.30.29.30">
    <property type="entry name" value="Pleckstrin-homology domain (PH domain)/Phosphotyrosine-binding domain (PTB)"/>
    <property type="match status" value="1"/>
</dbReference>
<dbReference type="PROSITE" id="PS50003">
    <property type="entry name" value="PH_DOMAIN"/>
    <property type="match status" value="1"/>
</dbReference>
<gene>
    <name evidence="13" type="ORF">H257_11802</name>
</gene>
<evidence type="ECO:0000259" key="10">
    <source>
        <dbReference type="PROSITE" id="PS50003"/>
    </source>
</evidence>
<evidence type="ECO:0000256" key="2">
    <source>
        <dbReference type="ARBA" id="ARBA00022527"/>
    </source>
</evidence>
<dbReference type="SUPFAM" id="SSF50729">
    <property type="entry name" value="PH domain-like"/>
    <property type="match status" value="1"/>
</dbReference>
<feature type="domain" description="PH" evidence="10">
    <location>
        <begin position="59"/>
        <end position="165"/>
    </location>
</feature>
<dbReference type="PROSITE" id="PS51285">
    <property type="entry name" value="AGC_KINASE_CTER"/>
    <property type="match status" value="1"/>
</dbReference>
<dbReference type="InterPro" id="IPR001849">
    <property type="entry name" value="PH_domain"/>
</dbReference>
<dbReference type="SUPFAM" id="SSF56112">
    <property type="entry name" value="Protein kinase-like (PK-like)"/>
    <property type="match status" value="1"/>
</dbReference>
<accession>W4G0M6</accession>
<evidence type="ECO:0000256" key="5">
    <source>
        <dbReference type="ARBA" id="ARBA00022741"/>
    </source>
</evidence>
<dbReference type="AlphaFoldDB" id="W4G0M6"/>
<keyword evidence="4" id="KW-0808">Transferase</keyword>
<dbReference type="InterPro" id="IPR017441">
    <property type="entry name" value="Protein_kinase_ATP_BS"/>
</dbReference>
<evidence type="ECO:0000256" key="1">
    <source>
        <dbReference type="ARBA" id="ARBA00006935"/>
    </source>
</evidence>
<evidence type="ECO:0000256" key="4">
    <source>
        <dbReference type="ARBA" id="ARBA00022679"/>
    </source>
</evidence>
<evidence type="ECO:0000256" key="3">
    <source>
        <dbReference type="ARBA" id="ARBA00022553"/>
    </source>
</evidence>
<dbReference type="InterPro" id="IPR008271">
    <property type="entry name" value="Ser/Thr_kinase_AS"/>
</dbReference>
<evidence type="ECO:0000256" key="6">
    <source>
        <dbReference type="ARBA" id="ARBA00022777"/>
    </source>
</evidence>
<comment type="similarity">
    <text evidence="1">Belongs to the protein kinase superfamily. AGC Ser/Thr protein kinase family. RAC subfamily.</text>
</comment>
<dbReference type="GeneID" id="20813798"/>
<evidence type="ECO:0000256" key="9">
    <source>
        <dbReference type="SAM" id="MobiDB-lite"/>
    </source>
</evidence>
<dbReference type="PANTHER" id="PTHR24351">
    <property type="entry name" value="RIBOSOMAL PROTEIN S6 KINASE"/>
    <property type="match status" value="1"/>
</dbReference>
<dbReference type="PROSITE" id="PS00107">
    <property type="entry name" value="PROTEIN_KINASE_ATP"/>
    <property type="match status" value="1"/>
</dbReference>
<dbReference type="Gene3D" id="3.30.200.20">
    <property type="entry name" value="Phosphorylase Kinase, domain 1"/>
    <property type="match status" value="1"/>
</dbReference>
<dbReference type="Pfam" id="PF00069">
    <property type="entry name" value="Pkinase"/>
    <property type="match status" value="1"/>
</dbReference>
<keyword evidence="2" id="KW-0723">Serine/threonine-protein kinase</keyword>
<dbReference type="InterPro" id="IPR011009">
    <property type="entry name" value="Kinase-like_dom_sf"/>
</dbReference>
<dbReference type="RefSeq" id="XP_009837136.1">
    <property type="nucleotide sequence ID" value="XM_009838834.1"/>
</dbReference>
<keyword evidence="6 13" id="KW-0418">Kinase</keyword>
<dbReference type="SMART" id="SM00220">
    <property type="entry name" value="S_TKc"/>
    <property type="match status" value="1"/>
</dbReference>
<dbReference type="GO" id="GO:0005524">
    <property type="term" value="F:ATP binding"/>
    <property type="evidence" value="ECO:0007669"/>
    <property type="project" value="UniProtKB-UniRule"/>
</dbReference>
<dbReference type="SMART" id="SM00233">
    <property type="entry name" value="PH"/>
    <property type="match status" value="1"/>
</dbReference>
<proteinExistence type="inferred from homology"/>
<keyword evidence="7 8" id="KW-0067">ATP-binding</keyword>
<organism evidence="13">
    <name type="scientific">Aphanomyces astaci</name>
    <name type="common">Crayfish plague agent</name>
    <dbReference type="NCBI Taxonomy" id="112090"/>
    <lineage>
        <taxon>Eukaryota</taxon>
        <taxon>Sar</taxon>
        <taxon>Stramenopiles</taxon>
        <taxon>Oomycota</taxon>
        <taxon>Saprolegniomycetes</taxon>
        <taxon>Saprolegniales</taxon>
        <taxon>Verrucalvaceae</taxon>
        <taxon>Aphanomyces</taxon>
    </lineage>
</organism>
<dbReference type="InterPro" id="IPR000961">
    <property type="entry name" value="AGC-kinase_C"/>
</dbReference>
<dbReference type="InterPro" id="IPR045270">
    <property type="entry name" value="STKc_AGC"/>
</dbReference>
<evidence type="ECO:0000259" key="12">
    <source>
        <dbReference type="PROSITE" id="PS51285"/>
    </source>
</evidence>
<evidence type="ECO:0000256" key="7">
    <source>
        <dbReference type="ARBA" id="ARBA00022840"/>
    </source>
</evidence>
<keyword evidence="5 8" id="KW-0547">Nucleotide-binding</keyword>
<feature type="domain" description="AGC-kinase C-terminal" evidence="12">
    <location>
        <begin position="639"/>
        <end position="714"/>
    </location>
</feature>
<dbReference type="FunFam" id="1.10.510.10:FF:000048">
    <property type="entry name" value="Protein kinase C"/>
    <property type="match status" value="1"/>
</dbReference>
<dbReference type="CDD" id="cd05123">
    <property type="entry name" value="STKc_AGC"/>
    <property type="match status" value="1"/>
</dbReference>
<dbReference type="GO" id="GO:0004674">
    <property type="term" value="F:protein serine/threonine kinase activity"/>
    <property type="evidence" value="ECO:0007669"/>
    <property type="project" value="UniProtKB-KW"/>
</dbReference>
<reference evidence="13" key="1">
    <citation type="submission" date="2013-12" db="EMBL/GenBank/DDBJ databases">
        <title>The Genome Sequence of Aphanomyces astaci APO3.</title>
        <authorList>
            <consortium name="The Broad Institute Genomics Platform"/>
            <person name="Russ C."/>
            <person name="Tyler B."/>
            <person name="van West P."/>
            <person name="Dieguez-Uribeondo J."/>
            <person name="Young S.K."/>
            <person name="Zeng Q."/>
            <person name="Gargeya S."/>
            <person name="Fitzgerald M."/>
            <person name="Abouelleil A."/>
            <person name="Alvarado L."/>
            <person name="Chapman S.B."/>
            <person name="Gainer-Dewar J."/>
            <person name="Goldberg J."/>
            <person name="Griggs A."/>
            <person name="Gujja S."/>
            <person name="Hansen M."/>
            <person name="Howarth C."/>
            <person name="Imamovic A."/>
            <person name="Ireland A."/>
            <person name="Larimer J."/>
            <person name="McCowan C."/>
            <person name="Murphy C."/>
            <person name="Pearson M."/>
            <person name="Poon T.W."/>
            <person name="Priest M."/>
            <person name="Roberts A."/>
            <person name="Saif S."/>
            <person name="Shea T."/>
            <person name="Sykes S."/>
            <person name="Wortman J."/>
            <person name="Nusbaum C."/>
            <person name="Birren B."/>
        </authorList>
    </citation>
    <scope>NUCLEOTIDE SEQUENCE [LARGE SCALE GENOMIC DNA]</scope>
    <source>
        <strain evidence="13">APO3</strain>
    </source>
</reference>
<evidence type="ECO:0000259" key="11">
    <source>
        <dbReference type="PROSITE" id="PS50011"/>
    </source>
</evidence>
<dbReference type="OrthoDB" id="64015at2759"/>
<dbReference type="Gene3D" id="1.10.510.10">
    <property type="entry name" value="Transferase(Phosphotransferase) domain 1"/>
    <property type="match status" value="1"/>
</dbReference>
<evidence type="ECO:0000313" key="13">
    <source>
        <dbReference type="EMBL" id="ETV73262.1"/>
    </source>
</evidence>
<dbReference type="InterPro" id="IPR000719">
    <property type="entry name" value="Prot_kinase_dom"/>
</dbReference>
<feature type="domain" description="Protein kinase" evidence="11">
    <location>
        <begin position="374"/>
        <end position="638"/>
    </location>
</feature>
<dbReference type="InterPro" id="IPR011993">
    <property type="entry name" value="PH-like_dom_sf"/>
</dbReference>
<dbReference type="EMBL" id="KI913149">
    <property type="protein sequence ID" value="ETV73262.1"/>
    <property type="molecule type" value="Genomic_DNA"/>
</dbReference>
<evidence type="ECO:0000256" key="8">
    <source>
        <dbReference type="PROSITE-ProRule" id="PRU10141"/>
    </source>
</evidence>
<name>W4G0M6_APHAT</name>
<dbReference type="Pfam" id="PF00169">
    <property type="entry name" value="PH"/>
    <property type="match status" value="1"/>
</dbReference>
<dbReference type="PROSITE" id="PS50011">
    <property type="entry name" value="PROTEIN_KINASE_DOM"/>
    <property type="match status" value="1"/>
</dbReference>
<dbReference type="VEuPathDB" id="FungiDB:H257_11802"/>
<feature type="region of interest" description="Disordered" evidence="9">
    <location>
        <begin position="14"/>
        <end position="40"/>
    </location>
</feature>
<protein>
    <submittedName>
        <fullName evidence="13">AGC protein kinase, variant</fullName>
    </submittedName>
</protein>
<feature type="binding site" evidence="8">
    <location>
        <position position="404"/>
    </location>
    <ligand>
        <name>ATP</name>
        <dbReference type="ChEBI" id="CHEBI:30616"/>
    </ligand>
</feature>
<sequence>MSFAHRLNTFKTLGTRDSSASTSSSSVVQTRPGGPGRRVASVLDKSKPSVIDVTCPTTEVEWEGYLYKQSKIVKTWTPRYVTLKDGLISYYKSKKHAVERTQNRGSWSVSAVQKTIPSTGFGGSKLHASTLGFSIVTTNQLLVHFVAISPAEREMWLHMLEKCCAAAKVQTNVAEGLDEASRPSESYFHLDPSEASVMLYSKFIRVLSDVGVPDLMTALPVFVQHLSQDVELKFNFDPFDAAKYAFCHGVYYAREGFVHFVSLFRQCFALVEASTLPTLTAKDPEIIELVAPQQLTRLSSKEAAMPGRLHVRFNFSPSGRISRLSVYFKQDKSLAPVPTACVRSRTLYTLASHPQNFHLCYKTKRSLLLSFRDLNILGVLGQGGFGTVVLVQRKSLHDELFAIKVVEKSQGSASALKERRILSTLRHPFLARLRFAFQTKSKLFLGLDFYTGGNLYYHMHAATMADGTHVETSGGKRLAVERARFYAAELALAFAYLHTHGIIYRDLKPDNIMLDQEGHIRLVDFGISKQLFQEESTGTLAGSPAYIAPEQLNVQNPLYGYAADWWSWGVMLYEMLYGSTPFHDNNVSVMYRNITDADIKYDNHFDLDEEAVDLLQHVLVRDPATRLTFAQIQAHPFFASVDWVLLLQKQVPPPYVPMTRDVFDHVAQHFRKMNVNSLDDTPTIGVMSSTSTKESDQQHFDEFSFCYERPVQFV</sequence>
<dbReference type="PROSITE" id="PS00108">
    <property type="entry name" value="PROTEIN_KINASE_ST"/>
    <property type="match status" value="1"/>
</dbReference>